<dbReference type="EMBL" id="KV875107">
    <property type="protein sequence ID" value="OIW23385.1"/>
    <property type="molecule type" value="Genomic_DNA"/>
</dbReference>
<dbReference type="InParanoid" id="A0A1J7IQL1"/>
<name>A0A1J7IQL1_9PEZI</name>
<gene>
    <name evidence="2" type="ORF">CONLIGDRAFT_142493</name>
</gene>
<sequence>MSPPDLRVRYADRPYFAPVRSTPPSLSLCARSNPRPVFRRARLPVSSAYSMPAVDRFGHSHDNDHINDYPADNGDDNDDRSLSSQSAGTLSKPAQSDKTSQPPLRTGGSASVSASCSDSTTPPPPRPPPRHRHRHNTTVLGTFLATSIVGFLVGRALSPHHHASRPSSVPVDCIVPADAVLVHVCHTTPKPLPLHLELVALAHLELDIWQELLLPVQQSAPADDRLASAGEAVPLLLPDPVPVLSDLGPLVDNLAGSLDGLAPAPTTGTTTPPLPPPPPVGPTKKALTNVGEMLRAAGRMVARDNGGDVVAWLHGVLGDLAVLMEETKGKKGEDGSSGSGGAGYDVLVVTRVLLKAVSRELGPPRWGMLVERGEWLALLLGNLTAATDGIAALIEAAGCDALAAARSEGKGSVLSWTSWWLWLRQRLWWPSNENNQDRCQTLKGCTGQAARELICSQVQRYLSPRLEVLRSLAVVVPAVVEKHVEAETRLAALRATACELLVGTAACADPGMFDRLSAFFLRDMKEAYHGAAWGEPPPKPVGVLSPEYNDAWYGDFELVPVESGGTGSARQGDGPGEGQEEKNRTDWWRRKKTVGCMRTKYHFPEPDAIARDVSDAWQPLIDRRDRLRESWLAGEKRWLSWSWGYWAKVWSGPRDDAEGKRGVL</sequence>
<keyword evidence="3" id="KW-1185">Reference proteome</keyword>
<evidence type="ECO:0000256" key="1">
    <source>
        <dbReference type="SAM" id="MobiDB-lite"/>
    </source>
</evidence>
<feature type="region of interest" description="Disordered" evidence="1">
    <location>
        <begin position="564"/>
        <end position="585"/>
    </location>
</feature>
<feature type="compositionally biased region" description="Low complexity" evidence="1">
    <location>
        <begin position="260"/>
        <end position="271"/>
    </location>
</feature>
<evidence type="ECO:0000313" key="3">
    <source>
        <dbReference type="Proteomes" id="UP000182658"/>
    </source>
</evidence>
<dbReference type="AlphaFoldDB" id="A0A1J7IQL1"/>
<feature type="region of interest" description="Disordered" evidence="1">
    <location>
        <begin position="16"/>
        <end position="43"/>
    </location>
</feature>
<organism evidence="2 3">
    <name type="scientific">Coniochaeta ligniaria NRRL 30616</name>
    <dbReference type="NCBI Taxonomy" id="1408157"/>
    <lineage>
        <taxon>Eukaryota</taxon>
        <taxon>Fungi</taxon>
        <taxon>Dikarya</taxon>
        <taxon>Ascomycota</taxon>
        <taxon>Pezizomycotina</taxon>
        <taxon>Sordariomycetes</taxon>
        <taxon>Sordariomycetidae</taxon>
        <taxon>Coniochaetales</taxon>
        <taxon>Coniochaetaceae</taxon>
        <taxon>Coniochaeta</taxon>
    </lineage>
</organism>
<feature type="region of interest" description="Disordered" evidence="1">
    <location>
        <begin position="258"/>
        <end position="279"/>
    </location>
</feature>
<feature type="compositionally biased region" description="Low complexity" evidence="1">
    <location>
        <begin position="109"/>
        <end position="119"/>
    </location>
</feature>
<evidence type="ECO:0000313" key="2">
    <source>
        <dbReference type="EMBL" id="OIW23385.1"/>
    </source>
</evidence>
<accession>A0A1J7IQL1</accession>
<proteinExistence type="predicted"/>
<feature type="region of interest" description="Disordered" evidence="1">
    <location>
        <begin position="59"/>
        <end position="134"/>
    </location>
</feature>
<dbReference type="Proteomes" id="UP000182658">
    <property type="component" value="Unassembled WGS sequence"/>
</dbReference>
<reference evidence="2 3" key="1">
    <citation type="submission" date="2016-10" db="EMBL/GenBank/DDBJ databases">
        <title>Draft genome sequence of Coniochaeta ligniaria NRRL30616, a lignocellulolytic fungus for bioabatement of inhibitors in plant biomass hydrolysates.</title>
        <authorList>
            <consortium name="DOE Joint Genome Institute"/>
            <person name="Jimenez D.J."/>
            <person name="Hector R.E."/>
            <person name="Riley R."/>
            <person name="Sun H."/>
            <person name="Grigoriev I.V."/>
            <person name="Van Elsas J.D."/>
            <person name="Nichols N.N."/>
        </authorList>
    </citation>
    <scope>NUCLEOTIDE SEQUENCE [LARGE SCALE GENOMIC DNA]</scope>
    <source>
        <strain evidence="2 3">NRRL 30616</strain>
    </source>
</reference>
<feature type="compositionally biased region" description="Polar residues" evidence="1">
    <location>
        <begin position="82"/>
        <end position="103"/>
    </location>
</feature>
<protein>
    <submittedName>
        <fullName evidence="2">Uncharacterized protein</fullName>
    </submittedName>
</protein>